<dbReference type="PROSITE" id="PS00455">
    <property type="entry name" value="AMP_BINDING"/>
    <property type="match status" value="1"/>
</dbReference>
<keyword evidence="4" id="KW-1185">Reference proteome</keyword>
<comment type="similarity">
    <text evidence="1">Belongs to the ATP-dependent AMP-binding enzyme family.</text>
</comment>
<evidence type="ECO:0000259" key="2">
    <source>
        <dbReference type="Pfam" id="PF00501"/>
    </source>
</evidence>
<dbReference type="EMBL" id="BTSX01000006">
    <property type="protein sequence ID" value="GMT04623.1"/>
    <property type="molecule type" value="Genomic_DNA"/>
</dbReference>
<protein>
    <recommendedName>
        <fullName evidence="2">AMP-dependent synthetase/ligase domain-containing protein</fullName>
    </recommendedName>
</protein>
<dbReference type="GO" id="GO:0006631">
    <property type="term" value="P:fatty acid metabolic process"/>
    <property type="evidence" value="ECO:0007669"/>
    <property type="project" value="TreeGrafter"/>
</dbReference>
<organism evidence="3 4">
    <name type="scientific">Pristionchus entomophagus</name>
    <dbReference type="NCBI Taxonomy" id="358040"/>
    <lineage>
        <taxon>Eukaryota</taxon>
        <taxon>Metazoa</taxon>
        <taxon>Ecdysozoa</taxon>
        <taxon>Nematoda</taxon>
        <taxon>Chromadorea</taxon>
        <taxon>Rhabditida</taxon>
        <taxon>Rhabditina</taxon>
        <taxon>Diplogasteromorpha</taxon>
        <taxon>Diplogasteroidea</taxon>
        <taxon>Neodiplogasteridae</taxon>
        <taxon>Pristionchus</taxon>
    </lineage>
</organism>
<comment type="caution">
    <text evidence="3">The sequence shown here is derived from an EMBL/GenBank/DDBJ whole genome shotgun (WGS) entry which is preliminary data.</text>
</comment>
<dbReference type="AlphaFoldDB" id="A0AAV5UD85"/>
<accession>A0AAV5UD85</accession>
<gene>
    <name evidence="3" type="ORF">PENTCL1PPCAC_26797</name>
</gene>
<evidence type="ECO:0000256" key="1">
    <source>
        <dbReference type="ARBA" id="ARBA00006432"/>
    </source>
</evidence>
<dbReference type="PANTHER" id="PTHR43201:SF8">
    <property type="entry name" value="ACYL-COA SYNTHETASE FAMILY MEMBER 3"/>
    <property type="match status" value="1"/>
</dbReference>
<dbReference type="GO" id="GO:0031956">
    <property type="term" value="F:medium-chain fatty acid-CoA ligase activity"/>
    <property type="evidence" value="ECO:0007669"/>
    <property type="project" value="TreeGrafter"/>
</dbReference>
<dbReference type="InterPro" id="IPR042099">
    <property type="entry name" value="ANL_N_sf"/>
</dbReference>
<dbReference type="PANTHER" id="PTHR43201">
    <property type="entry name" value="ACYL-COA SYNTHETASE"/>
    <property type="match status" value="1"/>
</dbReference>
<name>A0AAV5UD85_9BILA</name>
<proteinExistence type="inferred from homology"/>
<sequence length="159" mass="18202">MSFRDRIPSIVDEKVMGRDGDQMENGMTEIEHVTPGDPACICYTSGTTGLPKGAILTHGGLVSNANELVNAWKFKQTDRLLHSLPFYHVHGMFISLNCALFSHSTVLWRDRFTVEDTLEWVRDATVMMGVPTYYSRLLNSPYFKSWLHPKAIETIRFRY</sequence>
<dbReference type="Proteomes" id="UP001432027">
    <property type="component" value="Unassembled WGS sequence"/>
</dbReference>
<feature type="domain" description="AMP-dependent synthetase/ligase" evidence="2">
    <location>
        <begin position="27"/>
        <end position="144"/>
    </location>
</feature>
<dbReference type="InterPro" id="IPR020845">
    <property type="entry name" value="AMP-binding_CS"/>
</dbReference>
<reference evidence="3" key="1">
    <citation type="submission" date="2023-10" db="EMBL/GenBank/DDBJ databases">
        <title>Genome assembly of Pristionchus species.</title>
        <authorList>
            <person name="Yoshida K."/>
            <person name="Sommer R.J."/>
        </authorList>
    </citation>
    <scope>NUCLEOTIDE SEQUENCE</scope>
    <source>
        <strain evidence="3">RS0144</strain>
    </source>
</reference>
<dbReference type="SUPFAM" id="SSF56801">
    <property type="entry name" value="Acetyl-CoA synthetase-like"/>
    <property type="match status" value="1"/>
</dbReference>
<dbReference type="Pfam" id="PF00501">
    <property type="entry name" value="AMP-binding"/>
    <property type="match status" value="1"/>
</dbReference>
<dbReference type="InterPro" id="IPR000873">
    <property type="entry name" value="AMP-dep_synth/lig_dom"/>
</dbReference>
<feature type="non-terminal residue" evidence="3">
    <location>
        <position position="159"/>
    </location>
</feature>
<evidence type="ECO:0000313" key="4">
    <source>
        <dbReference type="Proteomes" id="UP001432027"/>
    </source>
</evidence>
<evidence type="ECO:0000313" key="3">
    <source>
        <dbReference type="EMBL" id="GMT04623.1"/>
    </source>
</evidence>
<dbReference type="Gene3D" id="3.40.50.12780">
    <property type="entry name" value="N-terminal domain of ligase-like"/>
    <property type="match status" value="1"/>
</dbReference>